<evidence type="ECO:0000313" key="3">
    <source>
        <dbReference type="EMBL" id="GAA2474280.1"/>
    </source>
</evidence>
<dbReference type="InterPro" id="IPR025406">
    <property type="entry name" value="DUF4132"/>
</dbReference>
<feature type="domain" description="DUF4132" evidence="2">
    <location>
        <begin position="873"/>
        <end position="1054"/>
    </location>
</feature>
<accession>A0ABN3KXW9</accession>
<name>A0ABN3KXW9_9ACTN</name>
<feature type="compositionally biased region" description="Basic residues" evidence="1">
    <location>
        <begin position="47"/>
        <end position="57"/>
    </location>
</feature>
<proteinExistence type="predicted"/>
<evidence type="ECO:0000259" key="2">
    <source>
        <dbReference type="Pfam" id="PF13569"/>
    </source>
</evidence>
<keyword evidence="4" id="KW-1185">Reference proteome</keyword>
<reference evidence="3 4" key="1">
    <citation type="journal article" date="2019" name="Int. J. Syst. Evol. Microbiol.">
        <title>The Global Catalogue of Microorganisms (GCM) 10K type strain sequencing project: providing services to taxonomists for standard genome sequencing and annotation.</title>
        <authorList>
            <consortium name="The Broad Institute Genomics Platform"/>
            <consortium name="The Broad Institute Genome Sequencing Center for Infectious Disease"/>
            <person name="Wu L."/>
            <person name="Ma J."/>
        </authorList>
    </citation>
    <scope>NUCLEOTIDE SEQUENCE [LARGE SCALE GENOMIC DNA]</scope>
    <source>
        <strain evidence="3 4">JCM 6307</strain>
    </source>
</reference>
<dbReference type="EMBL" id="BAAATA010000003">
    <property type="protein sequence ID" value="GAA2474280.1"/>
    <property type="molecule type" value="Genomic_DNA"/>
</dbReference>
<feature type="region of interest" description="Disordered" evidence="1">
    <location>
        <begin position="1"/>
        <end position="68"/>
    </location>
</feature>
<feature type="compositionally biased region" description="Basic and acidic residues" evidence="1">
    <location>
        <begin position="1"/>
        <end position="18"/>
    </location>
</feature>
<sequence length="1142" mass="123442">MRHLERGENEHEGRREDGAAGTAGGPASEPAPVALPDEDSFTVPGAWRRHLHPRRGGIGRTTAPIAKDADEQVRDRLGAVADRIERMLRNPASEKHLVEAARAHLNGSPDPRGAAVLAAATQDWQSGFAVFADVWAASHGLPFAARAVVELFETYPRWSTPDASGDDWWIETLPEGGSEWLTSTRRSTADRVRALLAAADEPAYRETVAALAGCRDGARRRVVVSYLVPTEADWAAECAERSGPNSRQNAALHSMLLCSLGSPEQIALIEGGIGLQWRGAPMDVVATLAEGVGPAFAPLLGRDLRGRHIGTDAVKQVMNVLSQLPGDEAFGILLEHADDKHARTALSAAARRFPVRALRMLAEASLGEDGGAAVARQLLVAHVAAHRELAEAVLPSLPEGAAAVVAPLTDPGERVETAPVEALPAVLADPPWARRRAAAKPRVVTGLVPAGRQGLVWLPGEREEWGTAARSWYLQWDGLKNWEKAVQHLREGRLDTAEAVRLFVRGPAEQLEPLLAEWKPESFWDAENWLGPIVARYGLPALPPVLRGAAAQPALLGPLLLPFLTPEAARRAADWLTRLKSARATARAWFARHGTDAARLLVPDAVGAPGAARRAAEQALRLVAADRGAEAVRAVAAEYGPEAAEAVDALLAADPLESALPARMPVVGDWADPALLPHLMLRQGGALPAGAVRHVVTMLALSEPGDPYPGVAVVKEVCDPESLTGFAWALFEGWRQAGMPSKDSWALNALGPLGDDGTVRRLDPLVRAWPGQGAHHRAVQALDVLAAIGTDTALLHLHGISQRVKFKALKARAQEKIAQVAEGLGLTGEQLADRLVPDFGLDADGSTVIDYGPRRFTVGFDEQLRPYVLDEAGKRRKSLPVPGVRDDAELAPAARKHFSQLKKEVRTAAADQVRRFEAAMVTQRSWTAAEFQDLFVRHPLLWHLVRRLVWLGESAGKVTAFRVAEDRTYADVEDETLLLPGDATVRLAHPLHLAGSLDAWSELFADYEILQPFPQLGRPVHALTGEEAAGHRLTRFEGVKVPTGKLLGLQRRGWERGTPEDNGVERWLSRRLGPDCYVVVAPDEGIAVGMVDTFPEQVLETVWLDTRPGDYWPSREHPLRFGDLDPVTASEVLADLTELTSV</sequence>
<comment type="caution">
    <text evidence="3">The sequence shown here is derived from an EMBL/GenBank/DDBJ whole genome shotgun (WGS) entry which is preliminary data.</text>
</comment>
<protein>
    <submittedName>
        <fullName evidence="3">WGR and DUF4132 domain-containing protein</fullName>
    </submittedName>
</protein>
<dbReference type="Proteomes" id="UP001501358">
    <property type="component" value="Unassembled WGS sequence"/>
</dbReference>
<gene>
    <name evidence="3" type="ORF">GCM10010406_07850</name>
</gene>
<dbReference type="RefSeq" id="WP_344381681.1">
    <property type="nucleotide sequence ID" value="NZ_BAAATA010000003.1"/>
</dbReference>
<evidence type="ECO:0000256" key="1">
    <source>
        <dbReference type="SAM" id="MobiDB-lite"/>
    </source>
</evidence>
<organism evidence="3 4">
    <name type="scientific">Streptomyces thermolineatus</name>
    <dbReference type="NCBI Taxonomy" id="44033"/>
    <lineage>
        <taxon>Bacteria</taxon>
        <taxon>Bacillati</taxon>
        <taxon>Actinomycetota</taxon>
        <taxon>Actinomycetes</taxon>
        <taxon>Kitasatosporales</taxon>
        <taxon>Streptomycetaceae</taxon>
        <taxon>Streptomyces</taxon>
    </lineage>
</organism>
<dbReference type="Pfam" id="PF13569">
    <property type="entry name" value="DUF4132"/>
    <property type="match status" value="1"/>
</dbReference>
<evidence type="ECO:0000313" key="4">
    <source>
        <dbReference type="Proteomes" id="UP001501358"/>
    </source>
</evidence>